<dbReference type="PROSITE" id="PS01036">
    <property type="entry name" value="HSP70_3"/>
    <property type="match status" value="1"/>
</dbReference>
<evidence type="ECO:0000313" key="7">
    <source>
        <dbReference type="EMBL" id="OOC10571.1"/>
    </source>
</evidence>
<dbReference type="InterPro" id="IPR013126">
    <property type="entry name" value="Hsp_70_fam"/>
</dbReference>
<dbReference type="Gene3D" id="1.20.1270.10">
    <property type="match status" value="1"/>
</dbReference>
<evidence type="ECO:0000313" key="8">
    <source>
        <dbReference type="Proteomes" id="UP000189177"/>
    </source>
</evidence>
<dbReference type="PROSITE" id="PS00297">
    <property type="entry name" value="HSP70_1"/>
    <property type="match status" value="1"/>
</dbReference>
<dbReference type="PRINTS" id="PR00301">
    <property type="entry name" value="HEATSHOCK70"/>
</dbReference>
<dbReference type="RefSeq" id="WP_077243909.1">
    <property type="nucleotide sequence ID" value="NZ_MUZR01000013.1"/>
</dbReference>
<evidence type="ECO:0000256" key="5">
    <source>
        <dbReference type="HAMAP-Rule" id="MF_00679"/>
    </source>
</evidence>
<accession>A0A1V2ZZQ9</accession>
<organism evidence="7 8">
    <name type="scientific">Thioalkalivibrio halophilus</name>
    <dbReference type="NCBI Taxonomy" id="252474"/>
    <lineage>
        <taxon>Bacteria</taxon>
        <taxon>Pseudomonadati</taxon>
        <taxon>Pseudomonadota</taxon>
        <taxon>Gammaproteobacteria</taxon>
        <taxon>Chromatiales</taxon>
        <taxon>Ectothiorhodospiraceae</taxon>
        <taxon>Thioalkalivibrio</taxon>
    </lineage>
</organism>
<dbReference type="GO" id="GO:0140662">
    <property type="term" value="F:ATP-dependent protein folding chaperone"/>
    <property type="evidence" value="ECO:0007669"/>
    <property type="project" value="InterPro"/>
</dbReference>
<dbReference type="Proteomes" id="UP000189177">
    <property type="component" value="Unassembled WGS sequence"/>
</dbReference>
<dbReference type="InterPro" id="IPR010236">
    <property type="entry name" value="ISC_FeS_clus_asmbl_HscA"/>
</dbReference>
<dbReference type="Pfam" id="PF00012">
    <property type="entry name" value="HSP70"/>
    <property type="match status" value="1"/>
</dbReference>
<dbReference type="GO" id="GO:0051082">
    <property type="term" value="F:unfolded protein binding"/>
    <property type="evidence" value="ECO:0007669"/>
    <property type="project" value="InterPro"/>
</dbReference>
<proteinExistence type="inferred from homology"/>
<dbReference type="FunFam" id="3.30.420.40:FF:000046">
    <property type="entry name" value="Chaperone protein HscA"/>
    <property type="match status" value="1"/>
</dbReference>
<dbReference type="HAMAP" id="MF_00679">
    <property type="entry name" value="HscA"/>
    <property type="match status" value="1"/>
</dbReference>
<comment type="function">
    <text evidence="5">Chaperone involved in the maturation of iron-sulfur cluster-containing proteins. Has a low intrinsic ATPase activity which is markedly stimulated by HscB.</text>
</comment>
<protein>
    <recommendedName>
        <fullName evidence="5">Chaperone protein HscA homolog</fullName>
    </recommendedName>
</protein>
<dbReference type="EMBL" id="MUZR01000013">
    <property type="protein sequence ID" value="OOC10571.1"/>
    <property type="molecule type" value="Genomic_DNA"/>
</dbReference>
<dbReference type="NCBIfam" id="TIGR01991">
    <property type="entry name" value="HscA"/>
    <property type="match status" value="1"/>
</dbReference>
<dbReference type="FunFam" id="2.60.34.10:FF:000005">
    <property type="entry name" value="Chaperone protein HscA homolog"/>
    <property type="match status" value="1"/>
</dbReference>
<dbReference type="SUPFAM" id="SSF100920">
    <property type="entry name" value="Heat shock protein 70kD (HSP70), peptide-binding domain"/>
    <property type="match status" value="1"/>
</dbReference>
<dbReference type="SUPFAM" id="SSF53067">
    <property type="entry name" value="Actin-like ATPase domain"/>
    <property type="match status" value="2"/>
</dbReference>
<keyword evidence="2 5" id="KW-0547">Nucleotide-binding</keyword>
<dbReference type="NCBIfam" id="NF003520">
    <property type="entry name" value="PRK05183.1"/>
    <property type="match status" value="1"/>
</dbReference>
<dbReference type="InterPro" id="IPR029048">
    <property type="entry name" value="HSP70_C_sf"/>
</dbReference>
<dbReference type="OrthoDB" id="9766019at2"/>
<evidence type="ECO:0000256" key="2">
    <source>
        <dbReference type="ARBA" id="ARBA00022741"/>
    </source>
</evidence>
<dbReference type="Gene3D" id="3.30.420.40">
    <property type="match status" value="2"/>
</dbReference>
<dbReference type="InterPro" id="IPR043129">
    <property type="entry name" value="ATPase_NBD"/>
</dbReference>
<dbReference type="STRING" id="252474.B1A74_04625"/>
<dbReference type="InterPro" id="IPR018181">
    <property type="entry name" value="Heat_shock_70_CS"/>
</dbReference>
<dbReference type="PANTHER" id="PTHR19375">
    <property type="entry name" value="HEAT SHOCK PROTEIN 70KDA"/>
    <property type="match status" value="1"/>
</dbReference>
<keyword evidence="3 5" id="KW-0067">ATP-binding</keyword>
<dbReference type="Gene3D" id="3.90.640.10">
    <property type="entry name" value="Actin, Chain A, domain 4"/>
    <property type="match status" value="1"/>
</dbReference>
<keyword evidence="8" id="KW-1185">Reference proteome</keyword>
<dbReference type="GO" id="GO:0016226">
    <property type="term" value="P:iron-sulfur cluster assembly"/>
    <property type="evidence" value="ECO:0007669"/>
    <property type="project" value="InterPro"/>
</dbReference>
<evidence type="ECO:0000256" key="3">
    <source>
        <dbReference type="ARBA" id="ARBA00022840"/>
    </source>
</evidence>
<dbReference type="AlphaFoldDB" id="A0A1V2ZZQ9"/>
<dbReference type="GO" id="GO:0005524">
    <property type="term" value="F:ATP binding"/>
    <property type="evidence" value="ECO:0007669"/>
    <property type="project" value="UniProtKB-KW"/>
</dbReference>
<sequence length="629" mass="67523">MALLQITEPGVDSAPHQRHLAAGIDLGTTHSLVATVRSGEADTLPDEQGRHILPSVVHYSADGAQVGYEAAEHAGDDPHNTIASVKRLIGRAASDVATLSGELPFRLKTGDGSSVPRIETAAGDKSAVEVSADILGSLRARAEESLGDELEGVVITVPAYFDDAQRQATRDAAQLAGLNVLRLISEPTAAAVAYGLDQGEESTIAVYDLGGGTFDISILQLRRGVFEVLATGGDSALGGDDVDRSVAEWLLQQAGMQGENDPQRLRRVTLEARRAKEALTEADTTRVRVTRADGSEWQGQLDRAGLLELARPLLDRTLESCRQVLADADLERDAIDEVILVGGSTRMPAVREAVQEFYGREPRAGIDPDRVVAIGAAQQADILAGNKPDTELVLLDVIPLSLGLETMGGLVEFIVPRNTTIPVSRAQEFTTFKDGQTAMSVHVVQGERDVVDANRSLARFTLSGIPPMVAGAARIRVSFQVDADGLLSVTAREQTQGVEAHVEVKPSYGLTDAEIEQMLRDSASAARDDMEARRLREEQVEADRVLEALNAALETDGDRYLDAEERANIESARDALAEERGRGEDPDAIEAARKRVEQASEAFVARRMNDSIRRALAGHNVSEYDDSGN</sequence>
<evidence type="ECO:0000256" key="1">
    <source>
        <dbReference type="ARBA" id="ARBA00007381"/>
    </source>
</evidence>
<keyword evidence="4 5" id="KW-0143">Chaperone</keyword>
<dbReference type="SUPFAM" id="SSF100934">
    <property type="entry name" value="Heat shock protein 70kD (HSP70), C-terminal subdomain"/>
    <property type="match status" value="1"/>
</dbReference>
<gene>
    <name evidence="5" type="primary">hscA</name>
    <name evidence="7" type="ORF">B1A74_04625</name>
</gene>
<dbReference type="GO" id="GO:0016887">
    <property type="term" value="F:ATP hydrolysis activity"/>
    <property type="evidence" value="ECO:0007669"/>
    <property type="project" value="UniProtKB-UniRule"/>
</dbReference>
<evidence type="ECO:0000256" key="4">
    <source>
        <dbReference type="ARBA" id="ARBA00023186"/>
    </source>
</evidence>
<comment type="similarity">
    <text evidence="1 5 6">Belongs to the heat shock protein 70 family.</text>
</comment>
<reference evidence="7 8" key="1">
    <citation type="submission" date="2017-02" db="EMBL/GenBank/DDBJ databases">
        <title>Genomic diversity within the haloalkaliphilic genus Thioalkalivibrio.</title>
        <authorList>
            <person name="Ahn A.-C."/>
            <person name="Meier-Kolthoff J."/>
            <person name="Overmars L."/>
            <person name="Richter M."/>
            <person name="Woyke T."/>
            <person name="Sorokin D.Y."/>
            <person name="Muyzer G."/>
        </authorList>
    </citation>
    <scope>NUCLEOTIDE SEQUENCE [LARGE SCALE GENOMIC DNA]</scope>
    <source>
        <strain evidence="7 8">HL17</strain>
    </source>
</reference>
<name>A0A1V2ZZQ9_9GAMM</name>
<dbReference type="Gene3D" id="2.60.34.10">
    <property type="entry name" value="Substrate Binding Domain Of DNAk, Chain A, domain 1"/>
    <property type="match status" value="1"/>
</dbReference>
<evidence type="ECO:0000256" key="6">
    <source>
        <dbReference type="RuleBase" id="RU003322"/>
    </source>
</evidence>
<comment type="caution">
    <text evidence="7">The sequence shown here is derived from an EMBL/GenBank/DDBJ whole genome shotgun (WGS) entry which is preliminary data.</text>
</comment>
<dbReference type="PROSITE" id="PS00329">
    <property type="entry name" value="HSP70_2"/>
    <property type="match status" value="1"/>
</dbReference>
<dbReference type="InterPro" id="IPR029047">
    <property type="entry name" value="HSP70_peptide-bd_sf"/>
</dbReference>